<dbReference type="Proteomes" id="UP000242146">
    <property type="component" value="Unassembled WGS sequence"/>
</dbReference>
<dbReference type="Pfam" id="PF03364">
    <property type="entry name" value="Polyketide_cyc"/>
    <property type="match status" value="1"/>
</dbReference>
<dbReference type="PANTHER" id="PTHR12901:SF10">
    <property type="entry name" value="COENZYME Q-BINDING PROTEIN COQ10, MITOCHONDRIAL"/>
    <property type="match status" value="1"/>
</dbReference>
<sequence>MLHLRRPVNHTSGQTRCFFSLGNALRNASIKKYNEQKVLNFTPQQVYNVVANVDEYHRFLPFCTHSKVYSSKPMNQYKVMQAELGIGFNLFKEKYISTVTCQPTEMVKAVSMDATLFKELVTIWRFKPKAQGQQCEVDFHISFEFASPLHAQASNVFFDQVSKMMMKAFIDQCHHVYH</sequence>
<dbReference type="GO" id="GO:0005739">
    <property type="term" value="C:mitochondrion"/>
    <property type="evidence" value="ECO:0007669"/>
    <property type="project" value="TreeGrafter"/>
</dbReference>
<dbReference type="EMBL" id="MCGT01000021">
    <property type="protein sequence ID" value="ORX51206.1"/>
    <property type="molecule type" value="Genomic_DNA"/>
</dbReference>
<comment type="subunit">
    <text evidence="2">Interacts with coenzyme Q.</text>
</comment>
<dbReference type="InterPro" id="IPR023393">
    <property type="entry name" value="START-like_dom_sf"/>
</dbReference>
<keyword evidence="6" id="KW-1185">Reference proteome</keyword>
<evidence type="ECO:0000256" key="3">
    <source>
        <dbReference type="ARBA" id="ARBA00024947"/>
    </source>
</evidence>
<dbReference type="STRING" id="101127.A0A1X2GDA0"/>
<feature type="domain" description="Coenzyme Q-binding protein COQ10 START" evidence="4">
    <location>
        <begin position="40"/>
        <end position="169"/>
    </location>
</feature>
<dbReference type="SUPFAM" id="SSF55961">
    <property type="entry name" value="Bet v1-like"/>
    <property type="match status" value="1"/>
</dbReference>
<evidence type="ECO:0000313" key="5">
    <source>
        <dbReference type="EMBL" id="ORX51206.1"/>
    </source>
</evidence>
<evidence type="ECO:0000313" key="6">
    <source>
        <dbReference type="Proteomes" id="UP000242146"/>
    </source>
</evidence>
<protein>
    <recommendedName>
        <fullName evidence="4">Coenzyme Q-binding protein COQ10 START domain-containing protein</fullName>
    </recommendedName>
</protein>
<dbReference type="Gene3D" id="3.30.530.20">
    <property type="match status" value="1"/>
</dbReference>
<gene>
    <name evidence="5" type="ORF">DM01DRAFT_1324300</name>
</gene>
<comment type="function">
    <text evidence="3">Required for the function of coenzyme Q in the respiratory chain. May serve as a chaperone or may be involved in the transport of Q6 from its site of synthesis to the catalytic sites of the respiratory complexes.</text>
</comment>
<comment type="caution">
    <text evidence="5">The sequence shown here is derived from an EMBL/GenBank/DDBJ whole genome shotgun (WGS) entry which is preliminary data.</text>
</comment>
<reference evidence="5 6" key="1">
    <citation type="submission" date="2016-07" db="EMBL/GenBank/DDBJ databases">
        <title>Pervasive Adenine N6-methylation of Active Genes in Fungi.</title>
        <authorList>
            <consortium name="DOE Joint Genome Institute"/>
            <person name="Mondo S.J."/>
            <person name="Dannebaum R.O."/>
            <person name="Kuo R.C."/>
            <person name="Labutti K."/>
            <person name="Haridas S."/>
            <person name="Kuo A."/>
            <person name="Salamov A."/>
            <person name="Ahrendt S.R."/>
            <person name="Lipzen A."/>
            <person name="Sullivan W."/>
            <person name="Andreopoulos W.B."/>
            <person name="Clum A."/>
            <person name="Lindquist E."/>
            <person name="Daum C."/>
            <person name="Ramamoorthy G.K."/>
            <person name="Gryganskyi A."/>
            <person name="Culley D."/>
            <person name="Magnuson J.K."/>
            <person name="James T.Y."/>
            <person name="O'Malley M.A."/>
            <person name="Stajich J.E."/>
            <person name="Spatafora J.W."/>
            <person name="Visel A."/>
            <person name="Grigoriev I.V."/>
        </authorList>
    </citation>
    <scope>NUCLEOTIDE SEQUENCE [LARGE SCALE GENOMIC DNA]</scope>
    <source>
        <strain evidence="5 6">NRRL 3301</strain>
    </source>
</reference>
<comment type="similarity">
    <text evidence="1">Belongs to the COQ10 family.</text>
</comment>
<dbReference type="PANTHER" id="PTHR12901">
    <property type="entry name" value="SPERM PROTEIN HOMOLOG"/>
    <property type="match status" value="1"/>
</dbReference>
<dbReference type="GO" id="GO:0048039">
    <property type="term" value="F:ubiquinone binding"/>
    <property type="evidence" value="ECO:0007669"/>
    <property type="project" value="InterPro"/>
</dbReference>
<proteinExistence type="inferred from homology"/>
<dbReference type="InterPro" id="IPR044996">
    <property type="entry name" value="COQ10-like"/>
</dbReference>
<evidence type="ECO:0000259" key="4">
    <source>
        <dbReference type="Pfam" id="PF03364"/>
    </source>
</evidence>
<evidence type="ECO:0000256" key="1">
    <source>
        <dbReference type="ARBA" id="ARBA00006885"/>
    </source>
</evidence>
<dbReference type="OrthoDB" id="292693at2759"/>
<dbReference type="InterPro" id="IPR005031">
    <property type="entry name" value="COQ10_START"/>
</dbReference>
<dbReference type="GO" id="GO:0045333">
    <property type="term" value="P:cellular respiration"/>
    <property type="evidence" value="ECO:0007669"/>
    <property type="project" value="InterPro"/>
</dbReference>
<accession>A0A1X2GDA0</accession>
<name>A0A1X2GDA0_9FUNG</name>
<dbReference type="AlphaFoldDB" id="A0A1X2GDA0"/>
<organism evidence="5 6">
    <name type="scientific">Hesseltinella vesiculosa</name>
    <dbReference type="NCBI Taxonomy" id="101127"/>
    <lineage>
        <taxon>Eukaryota</taxon>
        <taxon>Fungi</taxon>
        <taxon>Fungi incertae sedis</taxon>
        <taxon>Mucoromycota</taxon>
        <taxon>Mucoromycotina</taxon>
        <taxon>Mucoromycetes</taxon>
        <taxon>Mucorales</taxon>
        <taxon>Cunninghamellaceae</taxon>
        <taxon>Hesseltinella</taxon>
    </lineage>
</organism>
<dbReference type="CDD" id="cd07813">
    <property type="entry name" value="COQ10p_like"/>
    <property type="match status" value="1"/>
</dbReference>
<evidence type="ECO:0000256" key="2">
    <source>
        <dbReference type="ARBA" id="ARBA00011814"/>
    </source>
</evidence>